<evidence type="ECO:0000313" key="1">
    <source>
        <dbReference type="EMBL" id="GAG59970.1"/>
    </source>
</evidence>
<dbReference type="PANTHER" id="PTHR41248">
    <property type="entry name" value="NORD PROTEIN"/>
    <property type="match status" value="1"/>
</dbReference>
<comment type="caution">
    <text evidence="1">The sequence shown here is derived from an EMBL/GenBank/DDBJ whole genome shotgun (WGS) entry which is preliminary data.</text>
</comment>
<protein>
    <recommendedName>
        <fullName evidence="2">VWFA domain-containing protein</fullName>
    </recommendedName>
</protein>
<gene>
    <name evidence="1" type="ORF">S01H4_14219</name>
</gene>
<reference evidence="1" key="1">
    <citation type="journal article" date="2014" name="Front. Microbiol.">
        <title>High frequency of phylogenetically diverse reductive dehalogenase-homologous genes in deep subseafloor sedimentary metagenomes.</title>
        <authorList>
            <person name="Kawai M."/>
            <person name="Futagami T."/>
            <person name="Toyoda A."/>
            <person name="Takaki Y."/>
            <person name="Nishi S."/>
            <person name="Hori S."/>
            <person name="Arai W."/>
            <person name="Tsubouchi T."/>
            <person name="Morono Y."/>
            <person name="Uchiyama I."/>
            <person name="Ito T."/>
            <person name="Fujiyama A."/>
            <person name="Inagaki F."/>
            <person name="Takami H."/>
        </authorList>
    </citation>
    <scope>NUCLEOTIDE SEQUENCE</scope>
    <source>
        <strain evidence="1">Expedition CK06-06</strain>
    </source>
</reference>
<proteinExistence type="predicted"/>
<sequence length="362" mass="41746">DKEQDGMNNDLIEIAESIEQKFNPELTGEELINKSVQNELDCLEGLSSNILNELDINNEDLEKGGYLEEFIKLVSDAQNAMEDRLFILEKGSSFEKLIKGNRERQVKDVRIENENMKPIENSYNQIIGTYKNLIARIKFIFRDFKNQIDIDNFQKRGRLNNKFIKAVTSEFKYKKCFSRKIRQKELKILLLVDISGSMKGIKLEAAKIAMIMLCEAIYEIAQLRIVLFTGDYDAINILLKDFNDKPDPKKFDKFGCHANICSNLDGVSMKHEAEKLEKDVLIIIISDGQPAGSRNYGLFDAIKEIHDVKKIFNVFAFSIDAKGEYLDQLYDKNWILTTSTDKTDLGNKLIKFCTLIVKEFFR</sequence>
<dbReference type="SUPFAM" id="SSF53300">
    <property type="entry name" value="vWA-like"/>
    <property type="match status" value="1"/>
</dbReference>
<name>X0YUR0_9ZZZZ</name>
<feature type="non-terminal residue" evidence="1">
    <location>
        <position position="1"/>
    </location>
</feature>
<dbReference type="InterPro" id="IPR036465">
    <property type="entry name" value="vWFA_dom_sf"/>
</dbReference>
<dbReference type="EMBL" id="BART01006240">
    <property type="protein sequence ID" value="GAG59970.1"/>
    <property type="molecule type" value="Genomic_DNA"/>
</dbReference>
<dbReference type="PANTHER" id="PTHR41248:SF1">
    <property type="entry name" value="NORD PROTEIN"/>
    <property type="match status" value="1"/>
</dbReference>
<evidence type="ECO:0008006" key="2">
    <source>
        <dbReference type="Google" id="ProtNLM"/>
    </source>
</evidence>
<accession>X0YUR0</accession>
<dbReference type="AlphaFoldDB" id="X0YUR0"/>
<organism evidence="1">
    <name type="scientific">marine sediment metagenome</name>
    <dbReference type="NCBI Taxonomy" id="412755"/>
    <lineage>
        <taxon>unclassified sequences</taxon>
        <taxon>metagenomes</taxon>
        <taxon>ecological metagenomes</taxon>
    </lineage>
</organism>
<dbReference type="Gene3D" id="3.40.50.410">
    <property type="entry name" value="von Willebrand factor, type A domain"/>
    <property type="match status" value="1"/>
</dbReference>
<dbReference type="InterPro" id="IPR051928">
    <property type="entry name" value="NorD/CobT"/>
</dbReference>